<dbReference type="InterPro" id="IPR027417">
    <property type="entry name" value="P-loop_NTPase"/>
</dbReference>
<protein>
    <recommendedName>
        <fullName evidence="4">CobQ/CobB/MinD/ParA nucleotide binding domain-containing protein</fullName>
    </recommendedName>
</protein>
<dbReference type="RefSeq" id="WP_344680716.1">
    <property type="nucleotide sequence ID" value="NZ_BAAAUX010000014.1"/>
</dbReference>
<evidence type="ECO:0000256" key="3">
    <source>
        <dbReference type="SAM" id="Phobius"/>
    </source>
</evidence>
<dbReference type="EMBL" id="BAAAUX010000014">
    <property type="protein sequence ID" value="GAA2795912.1"/>
    <property type="molecule type" value="Genomic_DNA"/>
</dbReference>
<dbReference type="Proteomes" id="UP001500979">
    <property type="component" value="Unassembled WGS sequence"/>
</dbReference>
<dbReference type="PANTHER" id="PTHR32309">
    <property type="entry name" value="TYROSINE-PROTEIN KINASE"/>
    <property type="match status" value="1"/>
</dbReference>
<comment type="caution">
    <text evidence="5">The sequence shown here is derived from an EMBL/GenBank/DDBJ whole genome shotgun (WGS) entry which is preliminary data.</text>
</comment>
<evidence type="ECO:0000313" key="5">
    <source>
        <dbReference type="EMBL" id="GAA2795912.1"/>
    </source>
</evidence>
<keyword evidence="1" id="KW-0547">Nucleotide-binding</keyword>
<dbReference type="Pfam" id="PF01656">
    <property type="entry name" value="CbiA"/>
    <property type="match status" value="1"/>
</dbReference>
<name>A0ABN3VF14_9PSEU</name>
<gene>
    <name evidence="5" type="ORF">GCM10010470_33770</name>
</gene>
<keyword evidence="3" id="KW-0472">Membrane</keyword>
<dbReference type="Gene3D" id="3.40.50.300">
    <property type="entry name" value="P-loop containing nucleotide triphosphate hydrolases"/>
    <property type="match status" value="1"/>
</dbReference>
<reference evidence="5 6" key="1">
    <citation type="journal article" date="2019" name="Int. J. Syst. Evol. Microbiol.">
        <title>The Global Catalogue of Microorganisms (GCM) 10K type strain sequencing project: providing services to taxonomists for standard genome sequencing and annotation.</title>
        <authorList>
            <consortium name="The Broad Institute Genomics Platform"/>
            <consortium name="The Broad Institute Genome Sequencing Center for Infectious Disease"/>
            <person name="Wu L."/>
            <person name="Ma J."/>
        </authorList>
    </citation>
    <scope>NUCLEOTIDE SEQUENCE [LARGE SCALE GENOMIC DNA]</scope>
    <source>
        <strain evidence="5 6">JCM 9383</strain>
    </source>
</reference>
<dbReference type="SUPFAM" id="SSF52540">
    <property type="entry name" value="P-loop containing nucleoside triphosphate hydrolases"/>
    <property type="match status" value="1"/>
</dbReference>
<feature type="transmembrane region" description="Helical" evidence="3">
    <location>
        <begin position="20"/>
        <end position="39"/>
    </location>
</feature>
<dbReference type="InterPro" id="IPR005702">
    <property type="entry name" value="Wzc-like_C"/>
</dbReference>
<proteinExistence type="predicted"/>
<accession>A0ABN3VF14</accession>
<feature type="domain" description="CobQ/CobB/MinD/ParA nucleotide binding" evidence="4">
    <location>
        <begin position="311"/>
        <end position="353"/>
    </location>
</feature>
<evidence type="ECO:0000256" key="2">
    <source>
        <dbReference type="ARBA" id="ARBA00022840"/>
    </source>
</evidence>
<evidence type="ECO:0000259" key="4">
    <source>
        <dbReference type="Pfam" id="PF01656"/>
    </source>
</evidence>
<keyword evidence="3" id="KW-1133">Transmembrane helix</keyword>
<organism evidence="5 6">
    <name type="scientific">Saccharopolyspora taberi</name>
    <dbReference type="NCBI Taxonomy" id="60895"/>
    <lineage>
        <taxon>Bacteria</taxon>
        <taxon>Bacillati</taxon>
        <taxon>Actinomycetota</taxon>
        <taxon>Actinomycetes</taxon>
        <taxon>Pseudonocardiales</taxon>
        <taxon>Pseudonocardiaceae</taxon>
        <taxon>Saccharopolyspora</taxon>
    </lineage>
</organism>
<keyword evidence="3" id="KW-0812">Transmembrane</keyword>
<keyword evidence="2" id="KW-0067">ATP-binding</keyword>
<sequence length="498" mass="51692">MDDAHPTPTIFGALWRYRWISLAIVAVAVLVSLAFSLAAGDGRTAQARIVLKAPDHTGALGIEMTSESSFVRYVKQRALFVTSDRVLAAARVRLGAESLPQLRSAITAEASSSGESIEITVDGPGLERSALIANEVIAAYQEQSRAEVAAATEKGLQTLVAQRAGIVAEAAGVPPGAPIGSAAGQTLSDLDQQIARIKLVAAQFDDGVSFVDVASAGGVGPWRGTLRDTAIGTAVGMMLAAALAWFRADRDRRVRDADDLVRVVDEPVLGEIETVPSQAAPALSRPGVPPLRSYQLVASGLRSRIGSGVVLVTSASGGEGATTTALQIAGAAARDGLRVLVVDAAVRSRDLSRHLGLAEWAGLTSIATGTASLAQATLPVHLGDGVRFSVVPAGHGHPYSGEQLRSALLRQAITEMRAHYDLVLVDLPPLIAQPETTPLVGASDGVVVTVRRDGDLGSLRRLREQLHLFGGTITGYVLTFAGSAPARGAEPAEPAPAR</sequence>
<dbReference type="CDD" id="cd05387">
    <property type="entry name" value="BY-kinase"/>
    <property type="match status" value="1"/>
</dbReference>
<dbReference type="InterPro" id="IPR050445">
    <property type="entry name" value="Bact_polysacc_biosynth/exp"/>
</dbReference>
<evidence type="ECO:0000256" key="1">
    <source>
        <dbReference type="ARBA" id="ARBA00022741"/>
    </source>
</evidence>
<dbReference type="InterPro" id="IPR002586">
    <property type="entry name" value="CobQ/CobB/MinD/ParA_Nub-bd_dom"/>
</dbReference>
<dbReference type="PANTHER" id="PTHR32309:SF31">
    <property type="entry name" value="CAPSULAR EXOPOLYSACCHARIDE FAMILY"/>
    <property type="match status" value="1"/>
</dbReference>
<evidence type="ECO:0000313" key="6">
    <source>
        <dbReference type="Proteomes" id="UP001500979"/>
    </source>
</evidence>
<keyword evidence="6" id="KW-1185">Reference proteome</keyword>